<dbReference type="Pfam" id="PF13876">
    <property type="entry name" value="Phage_gp49_66"/>
    <property type="match status" value="1"/>
</dbReference>
<organism evidence="1 2">
    <name type="scientific">Bordetella genomosp. 1</name>
    <dbReference type="NCBI Taxonomy" id="1395607"/>
    <lineage>
        <taxon>Bacteria</taxon>
        <taxon>Pseudomonadati</taxon>
        <taxon>Pseudomonadota</taxon>
        <taxon>Betaproteobacteria</taxon>
        <taxon>Burkholderiales</taxon>
        <taxon>Alcaligenaceae</taxon>
        <taxon>Bordetella</taxon>
    </lineage>
</organism>
<comment type="caution">
    <text evidence="1">The sequence shown here is derived from an EMBL/GenBank/DDBJ whole genome shotgun (WGS) entry which is preliminary data.</text>
</comment>
<evidence type="ECO:0008006" key="3">
    <source>
        <dbReference type="Google" id="ProtNLM"/>
    </source>
</evidence>
<gene>
    <name evidence="1" type="ORF">CAL27_18785</name>
</gene>
<dbReference type="Proteomes" id="UP000216354">
    <property type="component" value="Unassembled WGS sequence"/>
</dbReference>
<dbReference type="EMBL" id="NEVR01000004">
    <property type="protein sequence ID" value="OZI58729.1"/>
    <property type="molecule type" value="Genomic_DNA"/>
</dbReference>
<proteinExistence type="predicted"/>
<sequence length="138" mass="15070">MNDQTTEQEIQAKGLTAPRVTPADIEANIVKAHYFTAAEGVAGYHPATHYLIRGASDQALLDWDAARAKVDASVPQSLRLLTFCVLVLRNGFTVTGESACASPENFDAEIGRKIARQNAVQKIWPLMGYELRSRLAAQ</sequence>
<name>A0ABX4EWB7_9BORD</name>
<dbReference type="InterPro" id="IPR025915">
    <property type="entry name" value="Phage_gp49_66"/>
</dbReference>
<keyword evidence="2" id="KW-1185">Reference proteome</keyword>
<evidence type="ECO:0000313" key="1">
    <source>
        <dbReference type="EMBL" id="OZI58729.1"/>
    </source>
</evidence>
<evidence type="ECO:0000313" key="2">
    <source>
        <dbReference type="Proteomes" id="UP000216354"/>
    </source>
</evidence>
<reference evidence="1 2" key="1">
    <citation type="submission" date="2017-05" db="EMBL/GenBank/DDBJ databases">
        <title>Complete and WGS of Bordetella genogroups.</title>
        <authorList>
            <person name="Spilker T."/>
            <person name="Lipuma J."/>
        </authorList>
    </citation>
    <scope>NUCLEOTIDE SEQUENCE [LARGE SCALE GENOMIC DNA]</scope>
    <source>
        <strain evidence="1 2">AU9795</strain>
    </source>
</reference>
<protein>
    <recommendedName>
        <fullName evidence="3">Phage family protein</fullName>
    </recommendedName>
</protein>
<accession>A0ABX4EWB7</accession>